<accession>X1DSF8</accession>
<evidence type="ECO:0000313" key="1">
    <source>
        <dbReference type="EMBL" id="GAH23092.1"/>
    </source>
</evidence>
<organism evidence="1">
    <name type="scientific">marine sediment metagenome</name>
    <dbReference type="NCBI Taxonomy" id="412755"/>
    <lineage>
        <taxon>unclassified sequences</taxon>
        <taxon>metagenomes</taxon>
        <taxon>ecological metagenomes</taxon>
    </lineage>
</organism>
<proteinExistence type="predicted"/>
<name>X1DSF8_9ZZZZ</name>
<dbReference type="EMBL" id="BART01041090">
    <property type="protein sequence ID" value="GAH23092.1"/>
    <property type="molecule type" value="Genomic_DNA"/>
</dbReference>
<sequence>MKILTVSDRVESILYDRFDEGQFPGVNLILSCGDLPPEYLSSLAAS</sequence>
<comment type="caution">
    <text evidence="1">The sequence shown here is derived from an EMBL/GenBank/DDBJ whole genome shotgun (WGS) entry which is preliminary data.</text>
</comment>
<feature type="non-terminal residue" evidence="1">
    <location>
        <position position="46"/>
    </location>
</feature>
<reference evidence="1" key="1">
    <citation type="journal article" date="2014" name="Front. Microbiol.">
        <title>High frequency of phylogenetically diverse reductive dehalogenase-homologous genes in deep subseafloor sedimentary metagenomes.</title>
        <authorList>
            <person name="Kawai M."/>
            <person name="Futagami T."/>
            <person name="Toyoda A."/>
            <person name="Takaki Y."/>
            <person name="Nishi S."/>
            <person name="Hori S."/>
            <person name="Arai W."/>
            <person name="Tsubouchi T."/>
            <person name="Morono Y."/>
            <person name="Uchiyama I."/>
            <person name="Ito T."/>
            <person name="Fujiyama A."/>
            <person name="Inagaki F."/>
            <person name="Takami H."/>
        </authorList>
    </citation>
    <scope>NUCLEOTIDE SEQUENCE</scope>
    <source>
        <strain evidence="1">Expedition CK06-06</strain>
    </source>
</reference>
<protein>
    <submittedName>
        <fullName evidence="1">Uncharacterized protein</fullName>
    </submittedName>
</protein>
<gene>
    <name evidence="1" type="ORF">S01H4_66383</name>
</gene>
<dbReference type="PROSITE" id="PS51257">
    <property type="entry name" value="PROKAR_LIPOPROTEIN"/>
    <property type="match status" value="1"/>
</dbReference>
<dbReference type="AlphaFoldDB" id="X1DSF8"/>